<reference evidence="11 12" key="1">
    <citation type="submission" date="2018-07" db="EMBL/GenBank/DDBJ databases">
        <title>Genomic Encyclopedia of Type Strains, Phase IV (KMG-IV): sequencing the most valuable type-strain genomes for metagenomic binning, comparative biology and taxonomic classification.</title>
        <authorList>
            <person name="Goeker M."/>
        </authorList>
    </citation>
    <scope>NUCLEOTIDE SEQUENCE [LARGE SCALE GENOMIC DNA]</scope>
    <source>
        <strain evidence="11 12">DSM 26407</strain>
    </source>
</reference>
<sequence length="396" mass="43204">MAADPREDDLPSKPPVWNDPRIRALVFQIVIVVAVSAFGYYLFDNTLTNLQKRGITTGFGFLDSQASFGIIQTLVEYSETSTYGRTFIVGLLNTLLVSGLGIALATLLGFVIGIARLSSNWLIAKLAAAYVELFRNIPLLLQIFFWYFAVLRALPSPRQSYDLGGAVFLNLRGLYLPRPLFEPGFGYVFAALVAAIAGSMFIARWARRRQEATGQQFHTIYTSIGLILGLPLLAFLATGAPLAWELPELRGFNFQGGIPVIPELSALLVALSIYTAAFIAEIVRAGILAVSQGQTEAAHALGLRPGLTLRLVIIPQAMRVIIPPLTSQYLNLTKNSSLATAIGYPDLVSVFAGTTLNQTGQAVEVIAMTMGVYLTISLVISLLMNWYNKRKTLVER</sequence>
<feature type="transmembrane region" description="Helical" evidence="9">
    <location>
        <begin position="55"/>
        <end position="75"/>
    </location>
</feature>
<organism evidence="11 12">
    <name type="scientific">Thioalbus denitrificans</name>
    <dbReference type="NCBI Taxonomy" id="547122"/>
    <lineage>
        <taxon>Bacteria</taxon>
        <taxon>Pseudomonadati</taxon>
        <taxon>Pseudomonadota</taxon>
        <taxon>Gammaproteobacteria</taxon>
        <taxon>Chromatiales</taxon>
        <taxon>Ectothiorhodospiraceae</taxon>
        <taxon>Thioalbus</taxon>
    </lineage>
</organism>
<feature type="transmembrane region" description="Helical" evidence="9">
    <location>
        <begin position="127"/>
        <end position="149"/>
    </location>
</feature>
<proteinExistence type="inferred from homology"/>
<dbReference type="GO" id="GO:0043190">
    <property type="term" value="C:ATP-binding cassette (ABC) transporter complex"/>
    <property type="evidence" value="ECO:0007669"/>
    <property type="project" value="InterPro"/>
</dbReference>
<dbReference type="Pfam" id="PF00528">
    <property type="entry name" value="BPD_transp_1"/>
    <property type="match status" value="1"/>
</dbReference>
<feature type="transmembrane region" description="Helical" evidence="9">
    <location>
        <begin position="22"/>
        <end position="43"/>
    </location>
</feature>
<evidence type="ECO:0000256" key="9">
    <source>
        <dbReference type="RuleBase" id="RU363032"/>
    </source>
</evidence>
<dbReference type="NCBIfam" id="TIGR01726">
    <property type="entry name" value="HEQRo_perm_3TM"/>
    <property type="match status" value="1"/>
</dbReference>
<dbReference type="OrthoDB" id="9808531at2"/>
<protein>
    <submittedName>
        <fullName evidence="11">Amino acid ABC transporter membrane protein 1 (PAAT family)</fullName>
    </submittedName>
</protein>
<evidence type="ECO:0000256" key="4">
    <source>
        <dbReference type="ARBA" id="ARBA00022475"/>
    </source>
</evidence>
<dbReference type="CDD" id="cd06261">
    <property type="entry name" value="TM_PBP2"/>
    <property type="match status" value="1"/>
</dbReference>
<dbReference type="Gene3D" id="1.10.3720.10">
    <property type="entry name" value="MetI-like"/>
    <property type="match status" value="2"/>
</dbReference>
<dbReference type="InterPro" id="IPR000515">
    <property type="entry name" value="MetI-like"/>
</dbReference>
<keyword evidence="12" id="KW-1185">Reference proteome</keyword>
<dbReference type="AlphaFoldDB" id="A0A369C4L5"/>
<feature type="transmembrane region" description="Helical" evidence="9">
    <location>
        <begin position="87"/>
        <end position="115"/>
    </location>
</feature>
<name>A0A369C4L5_9GAMM</name>
<evidence type="ECO:0000256" key="7">
    <source>
        <dbReference type="ARBA" id="ARBA00022989"/>
    </source>
</evidence>
<comment type="similarity">
    <text evidence="2">Belongs to the binding-protein-dependent transport system permease family. HisMQ subfamily.</text>
</comment>
<evidence type="ECO:0000256" key="1">
    <source>
        <dbReference type="ARBA" id="ARBA00004429"/>
    </source>
</evidence>
<feature type="transmembrane region" description="Helical" evidence="9">
    <location>
        <begin position="224"/>
        <end position="244"/>
    </location>
</feature>
<feature type="transmembrane region" description="Helical" evidence="9">
    <location>
        <begin position="365"/>
        <end position="387"/>
    </location>
</feature>
<evidence type="ECO:0000256" key="5">
    <source>
        <dbReference type="ARBA" id="ARBA00022692"/>
    </source>
</evidence>
<dbReference type="EMBL" id="QPJY01000008">
    <property type="protein sequence ID" value="RCX28105.1"/>
    <property type="molecule type" value="Genomic_DNA"/>
</dbReference>
<feature type="transmembrane region" description="Helical" evidence="9">
    <location>
        <begin position="307"/>
        <end position="326"/>
    </location>
</feature>
<comment type="subcellular location">
    <subcellularLocation>
        <location evidence="1">Cell inner membrane</location>
        <topology evidence="1">Multi-pass membrane protein</topology>
    </subcellularLocation>
    <subcellularLocation>
        <location evidence="9">Cell membrane</location>
        <topology evidence="9">Multi-pass membrane protein</topology>
    </subcellularLocation>
</comment>
<dbReference type="PROSITE" id="PS50928">
    <property type="entry name" value="ABC_TM1"/>
    <property type="match status" value="1"/>
</dbReference>
<keyword evidence="6" id="KW-0029">Amino-acid transport</keyword>
<evidence type="ECO:0000256" key="6">
    <source>
        <dbReference type="ARBA" id="ARBA00022970"/>
    </source>
</evidence>
<dbReference type="PANTHER" id="PTHR30614">
    <property type="entry name" value="MEMBRANE COMPONENT OF AMINO ACID ABC TRANSPORTER"/>
    <property type="match status" value="1"/>
</dbReference>
<feature type="domain" description="ABC transmembrane type-1" evidence="10">
    <location>
        <begin position="91"/>
        <end position="384"/>
    </location>
</feature>
<dbReference type="Proteomes" id="UP000252707">
    <property type="component" value="Unassembled WGS sequence"/>
</dbReference>
<dbReference type="GO" id="GO:0022857">
    <property type="term" value="F:transmembrane transporter activity"/>
    <property type="evidence" value="ECO:0007669"/>
    <property type="project" value="InterPro"/>
</dbReference>
<dbReference type="PANTHER" id="PTHR30614:SF37">
    <property type="entry name" value="AMINO-ACID ABC TRANSPORTER PERMEASE PROTEIN YHDX-RELATED"/>
    <property type="match status" value="1"/>
</dbReference>
<evidence type="ECO:0000259" key="10">
    <source>
        <dbReference type="PROSITE" id="PS50928"/>
    </source>
</evidence>
<keyword evidence="7 9" id="KW-1133">Transmembrane helix</keyword>
<keyword evidence="8 9" id="KW-0472">Membrane</keyword>
<keyword evidence="4" id="KW-1003">Cell membrane</keyword>
<dbReference type="InterPro" id="IPR043429">
    <property type="entry name" value="ArtM/GltK/GlnP/TcyL/YhdX-like"/>
</dbReference>
<dbReference type="SUPFAM" id="SSF161098">
    <property type="entry name" value="MetI-like"/>
    <property type="match status" value="2"/>
</dbReference>
<dbReference type="InterPro" id="IPR035906">
    <property type="entry name" value="MetI-like_sf"/>
</dbReference>
<dbReference type="InterPro" id="IPR010065">
    <property type="entry name" value="AA_ABC_transptr_permease_3TM"/>
</dbReference>
<evidence type="ECO:0000313" key="11">
    <source>
        <dbReference type="EMBL" id="RCX28105.1"/>
    </source>
</evidence>
<feature type="transmembrane region" description="Helical" evidence="9">
    <location>
        <begin position="264"/>
        <end position="287"/>
    </location>
</feature>
<dbReference type="GO" id="GO:0006865">
    <property type="term" value="P:amino acid transport"/>
    <property type="evidence" value="ECO:0007669"/>
    <property type="project" value="UniProtKB-KW"/>
</dbReference>
<comment type="caution">
    <text evidence="11">The sequence shown here is derived from an EMBL/GenBank/DDBJ whole genome shotgun (WGS) entry which is preliminary data.</text>
</comment>
<evidence type="ECO:0000256" key="3">
    <source>
        <dbReference type="ARBA" id="ARBA00022448"/>
    </source>
</evidence>
<evidence type="ECO:0000313" key="12">
    <source>
        <dbReference type="Proteomes" id="UP000252707"/>
    </source>
</evidence>
<dbReference type="RefSeq" id="WP_114280519.1">
    <property type="nucleotide sequence ID" value="NZ_QPJY01000008.1"/>
</dbReference>
<keyword evidence="5 9" id="KW-0812">Transmembrane</keyword>
<keyword evidence="3 9" id="KW-0813">Transport</keyword>
<accession>A0A369C4L5</accession>
<evidence type="ECO:0000256" key="2">
    <source>
        <dbReference type="ARBA" id="ARBA00010072"/>
    </source>
</evidence>
<feature type="transmembrane region" description="Helical" evidence="9">
    <location>
        <begin position="184"/>
        <end position="203"/>
    </location>
</feature>
<gene>
    <name evidence="11" type="ORF">DFQ59_108133</name>
</gene>
<evidence type="ECO:0000256" key="8">
    <source>
        <dbReference type="ARBA" id="ARBA00023136"/>
    </source>
</evidence>